<protein>
    <recommendedName>
        <fullName evidence="4">Aromatic amino acid beta-eliminating lyase/threonine aldolase domain-containing protein</fullName>
    </recommendedName>
</protein>
<comment type="cofactor">
    <cofactor evidence="1">
        <name>pyridoxal 5'-phosphate</name>
        <dbReference type="ChEBI" id="CHEBI:597326"/>
    </cofactor>
</comment>
<keyword evidence="6" id="KW-1185">Reference proteome</keyword>
<dbReference type="AlphaFoldDB" id="A0A7S7M9C2"/>
<dbReference type="GO" id="GO:0016829">
    <property type="term" value="F:lyase activity"/>
    <property type="evidence" value="ECO:0007669"/>
    <property type="project" value="InterPro"/>
</dbReference>
<dbReference type="InterPro" id="IPR015422">
    <property type="entry name" value="PyrdxlP-dep_Trfase_small"/>
</dbReference>
<dbReference type="RefSeq" id="WP_194372148.1">
    <property type="nucleotide sequence ID" value="NZ_CP063767.1"/>
</dbReference>
<comment type="similarity">
    <text evidence="2">Belongs to the threonine aldolase family.</text>
</comment>
<dbReference type="Gene3D" id="3.90.1150.10">
    <property type="entry name" value="Aspartate Aminotransferase, domain 1"/>
    <property type="match status" value="1"/>
</dbReference>
<dbReference type="InterPro" id="IPR001597">
    <property type="entry name" value="ArAA_b-elim_lyase/Thr_aldolase"/>
</dbReference>
<dbReference type="SUPFAM" id="SSF53383">
    <property type="entry name" value="PLP-dependent transferases"/>
    <property type="match status" value="1"/>
</dbReference>
<dbReference type="PANTHER" id="PTHR48097">
    <property type="entry name" value="L-THREONINE ALDOLASE-RELATED"/>
    <property type="match status" value="1"/>
</dbReference>
<keyword evidence="3" id="KW-0663">Pyridoxal phosphate</keyword>
<gene>
    <name evidence="5" type="ORF">INP52_02535</name>
</gene>
<name>A0A7S7M9C2_9ACTN</name>
<evidence type="ECO:0000256" key="1">
    <source>
        <dbReference type="ARBA" id="ARBA00001933"/>
    </source>
</evidence>
<evidence type="ECO:0000256" key="2">
    <source>
        <dbReference type="ARBA" id="ARBA00006966"/>
    </source>
</evidence>
<dbReference type="GO" id="GO:0006520">
    <property type="term" value="P:amino acid metabolic process"/>
    <property type="evidence" value="ECO:0007669"/>
    <property type="project" value="InterPro"/>
</dbReference>
<evidence type="ECO:0000256" key="3">
    <source>
        <dbReference type="ARBA" id="ARBA00022898"/>
    </source>
</evidence>
<reference evidence="5 6" key="1">
    <citation type="submission" date="2020-10" db="EMBL/GenBank/DDBJ databases">
        <title>Olsenella immobilis sp.nov., isolated from the mud in a fermentation cellar used for the production of Chinese strong-flavoured liquor.</title>
        <authorList>
            <person name="Lu L."/>
        </authorList>
    </citation>
    <scope>NUCLEOTIDE SEQUENCE [LARGE SCALE GENOMIC DNA]</scope>
    <source>
        <strain evidence="5 6">LZLJ-2</strain>
    </source>
</reference>
<dbReference type="InterPro" id="IPR015424">
    <property type="entry name" value="PyrdxlP-dep_Trfase"/>
</dbReference>
<evidence type="ECO:0000313" key="5">
    <source>
        <dbReference type="EMBL" id="QOY61100.1"/>
    </source>
</evidence>
<evidence type="ECO:0000313" key="6">
    <source>
        <dbReference type="Proteomes" id="UP000593735"/>
    </source>
</evidence>
<dbReference type="KEGG" id="tio:INP52_02535"/>
<organism evidence="5 6">
    <name type="scientific">Thermophilibacter immobilis</name>
    <dbReference type="NCBI Taxonomy" id="2779519"/>
    <lineage>
        <taxon>Bacteria</taxon>
        <taxon>Bacillati</taxon>
        <taxon>Actinomycetota</taxon>
        <taxon>Coriobacteriia</taxon>
        <taxon>Coriobacteriales</taxon>
        <taxon>Atopobiaceae</taxon>
        <taxon>Thermophilibacter</taxon>
    </lineage>
</organism>
<proteinExistence type="inferred from homology"/>
<dbReference type="Gene3D" id="3.40.640.10">
    <property type="entry name" value="Type I PLP-dependent aspartate aminotransferase-like (Major domain)"/>
    <property type="match status" value="1"/>
</dbReference>
<accession>A0A7S7M9C2</accession>
<dbReference type="InterPro" id="IPR015421">
    <property type="entry name" value="PyrdxlP-dep_Trfase_major"/>
</dbReference>
<dbReference type="PANTHER" id="PTHR48097:SF5">
    <property type="entry name" value="LOW SPECIFICITY L-THREONINE ALDOLASE"/>
    <property type="match status" value="1"/>
</dbReference>
<dbReference type="EMBL" id="CP063767">
    <property type="protein sequence ID" value="QOY61100.1"/>
    <property type="molecule type" value="Genomic_DNA"/>
</dbReference>
<dbReference type="Proteomes" id="UP000593735">
    <property type="component" value="Chromosome"/>
</dbReference>
<feature type="domain" description="Aromatic amino acid beta-eliminating lyase/threonine aldolase" evidence="4">
    <location>
        <begin position="34"/>
        <end position="239"/>
    </location>
</feature>
<dbReference type="Pfam" id="PF01212">
    <property type="entry name" value="Beta_elim_lyase"/>
    <property type="match status" value="1"/>
</dbReference>
<sequence>MRMFRSDYSEGAAPEILRALVSTNDEQVAGYTEEGDEHCDHARALIRAACGRDDVDVEFAIGGTSANVVGVTGLLDDWEGVICTKDAHINVHETGAVGACGRTVLPTDDANGFLTPEAAERVWQFQTSTGRHMTRPAAVYISDTTELGGVWDLARFDALCDWADARGLKVFLDGARLASALTSSAAEGLTLEHIAERCAAFYLGGTKNGMLFGEALVIADPKLKRAFPYLIKERAGLLAKGRLLGVQFEAAFEQPADGNEALWWRLARNANACALRLRDGLVSLGFEPYGESASNQQFFVVSPEVTRSLEAACGCETFYTLSDGRLVVRFVSSWATRAADVDELLTLAATLA</sequence>
<evidence type="ECO:0000259" key="4">
    <source>
        <dbReference type="Pfam" id="PF01212"/>
    </source>
</evidence>